<reference evidence="1 2" key="1">
    <citation type="journal article" date="2018" name="Sci. Rep.">
        <title>Genomic signatures of local adaptation to the degree of environmental predictability in rotifers.</title>
        <authorList>
            <person name="Franch-Gras L."/>
            <person name="Hahn C."/>
            <person name="Garcia-Roger E.M."/>
            <person name="Carmona M.J."/>
            <person name="Serra M."/>
            <person name="Gomez A."/>
        </authorList>
    </citation>
    <scope>NUCLEOTIDE SEQUENCE [LARGE SCALE GENOMIC DNA]</scope>
    <source>
        <strain evidence="1">HYR1</strain>
    </source>
</reference>
<protein>
    <submittedName>
        <fullName evidence="1">Uncharacterized protein</fullName>
    </submittedName>
</protein>
<evidence type="ECO:0000313" key="2">
    <source>
        <dbReference type="Proteomes" id="UP000276133"/>
    </source>
</evidence>
<name>A0A3M7Q303_BRAPC</name>
<accession>A0A3M7Q303</accession>
<sequence length="66" mass="8037">MLVYHKTTEIIVNLIKIIKKFSGLVKIRPPDHKIYFKKIFRKIYEHMILKLTIKIYIKYVKKADEC</sequence>
<comment type="caution">
    <text evidence="1">The sequence shown here is derived from an EMBL/GenBank/DDBJ whole genome shotgun (WGS) entry which is preliminary data.</text>
</comment>
<keyword evidence="2" id="KW-1185">Reference proteome</keyword>
<gene>
    <name evidence="1" type="ORF">BpHYR1_032646</name>
</gene>
<dbReference type="EMBL" id="REGN01007745">
    <property type="protein sequence ID" value="RNA05385.1"/>
    <property type="molecule type" value="Genomic_DNA"/>
</dbReference>
<dbReference type="AlphaFoldDB" id="A0A3M7Q303"/>
<dbReference type="Proteomes" id="UP000276133">
    <property type="component" value="Unassembled WGS sequence"/>
</dbReference>
<organism evidence="1 2">
    <name type="scientific">Brachionus plicatilis</name>
    <name type="common">Marine rotifer</name>
    <name type="synonym">Brachionus muelleri</name>
    <dbReference type="NCBI Taxonomy" id="10195"/>
    <lineage>
        <taxon>Eukaryota</taxon>
        <taxon>Metazoa</taxon>
        <taxon>Spiralia</taxon>
        <taxon>Gnathifera</taxon>
        <taxon>Rotifera</taxon>
        <taxon>Eurotatoria</taxon>
        <taxon>Monogononta</taxon>
        <taxon>Pseudotrocha</taxon>
        <taxon>Ploima</taxon>
        <taxon>Brachionidae</taxon>
        <taxon>Brachionus</taxon>
    </lineage>
</organism>
<proteinExistence type="predicted"/>
<evidence type="ECO:0000313" key="1">
    <source>
        <dbReference type="EMBL" id="RNA05385.1"/>
    </source>
</evidence>